<feature type="coiled-coil region" evidence="8">
    <location>
        <begin position="481"/>
        <end position="508"/>
    </location>
</feature>
<feature type="domain" description="PAS" evidence="10">
    <location>
        <begin position="3"/>
        <end position="66"/>
    </location>
</feature>
<dbReference type="AlphaFoldDB" id="Q0AV31"/>
<evidence type="ECO:0000256" key="2">
    <source>
        <dbReference type="ARBA" id="ARBA00004370"/>
    </source>
</evidence>
<dbReference type="PROSITE" id="PS50113">
    <property type="entry name" value="PAC"/>
    <property type="match status" value="1"/>
</dbReference>
<keyword evidence="7" id="KW-0902">Two-component regulatory system</keyword>
<dbReference type="SUPFAM" id="SSF55785">
    <property type="entry name" value="PYP-like sensor domain (PAS domain)"/>
    <property type="match status" value="4"/>
</dbReference>
<dbReference type="GO" id="GO:0000155">
    <property type="term" value="F:phosphorelay sensor kinase activity"/>
    <property type="evidence" value="ECO:0007669"/>
    <property type="project" value="InterPro"/>
</dbReference>
<dbReference type="CDD" id="cd00082">
    <property type="entry name" value="HisKA"/>
    <property type="match status" value="1"/>
</dbReference>
<dbReference type="PROSITE" id="PS50112">
    <property type="entry name" value="PAS"/>
    <property type="match status" value="4"/>
</dbReference>
<evidence type="ECO:0000256" key="8">
    <source>
        <dbReference type="SAM" id="Coils"/>
    </source>
</evidence>
<dbReference type="InterPro" id="IPR004358">
    <property type="entry name" value="Sig_transdc_His_kin-like_C"/>
</dbReference>
<dbReference type="Gene3D" id="3.30.565.10">
    <property type="entry name" value="Histidine kinase-like ATPase, C-terminal domain"/>
    <property type="match status" value="1"/>
</dbReference>
<dbReference type="GO" id="GO:0006355">
    <property type="term" value="P:regulation of DNA-templated transcription"/>
    <property type="evidence" value="ECO:0007669"/>
    <property type="project" value="InterPro"/>
</dbReference>
<dbReference type="Gene3D" id="1.10.287.130">
    <property type="match status" value="1"/>
</dbReference>
<dbReference type="EC" id="2.7.13.3" evidence="3"/>
<dbReference type="CDD" id="cd00130">
    <property type="entry name" value="PAS"/>
    <property type="match status" value="4"/>
</dbReference>
<dbReference type="Gene3D" id="3.30.450.20">
    <property type="entry name" value="PAS domain"/>
    <property type="match status" value="4"/>
</dbReference>
<gene>
    <name evidence="12" type="ordered locus">Swol_2132</name>
</gene>
<dbReference type="PRINTS" id="PR00344">
    <property type="entry name" value="BCTRLSENSOR"/>
</dbReference>
<keyword evidence="4" id="KW-0597">Phosphoprotein</keyword>
<feature type="domain" description="Histidine kinase" evidence="9">
    <location>
        <begin position="511"/>
        <end position="725"/>
    </location>
</feature>
<dbReference type="InterPro" id="IPR005467">
    <property type="entry name" value="His_kinase_dom"/>
</dbReference>
<dbReference type="Pfam" id="PF13426">
    <property type="entry name" value="PAS_9"/>
    <property type="match status" value="1"/>
</dbReference>
<dbReference type="SMART" id="SM00086">
    <property type="entry name" value="PAC"/>
    <property type="match status" value="3"/>
</dbReference>
<dbReference type="KEGG" id="swo:Swol_2132"/>
<evidence type="ECO:0000256" key="6">
    <source>
        <dbReference type="ARBA" id="ARBA00022777"/>
    </source>
</evidence>
<dbReference type="PROSITE" id="PS50109">
    <property type="entry name" value="HIS_KIN"/>
    <property type="match status" value="1"/>
</dbReference>
<evidence type="ECO:0000313" key="13">
    <source>
        <dbReference type="Proteomes" id="UP000001968"/>
    </source>
</evidence>
<dbReference type="Pfam" id="PF08448">
    <property type="entry name" value="PAS_4"/>
    <property type="match status" value="1"/>
</dbReference>
<evidence type="ECO:0000256" key="7">
    <source>
        <dbReference type="ARBA" id="ARBA00023012"/>
    </source>
</evidence>
<evidence type="ECO:0000313" key="12">
    <source>
        <dbReference type="EMBL" id="ABI69423.1"/>
    </source>
</evidence>
<dbReference type="Pfam" id="PF00512">
    <property type="entry name" value="HisKA"/>
    <property type="match status" value="1"/>
</dbReference>
<dbReference type="PANTHER" id="PTHR43304:SF1">
    <property type="entry name" value="PAC DOMAIN-CONTAINING PROTEIN"/>
    <property type="match status" value="1"/>
</dbReference>
<reference evidence="13" key="1">
    <citation type="journal article" date="2010" name="Environ. Microbiol.">
        <title>The genome of Syntrophomonas wolfei: new insights into syntrophic metabolism and biohydrogen production.</title>
        <authorList>
            <person name="Sieber J.R."/>
            <person name="Sims D.R."/>
            <person name="Han C."/>
            <person name="Kim E."/>
            <person name="Lykidis A."/>
            <person name="Lapidus A.L."/>
            <person name="McDonnald E."/>
            <person name="Rohlin L."/>
            <person name="Culley D.E."/>
            <person name="Gunsalus R."/>
            <person name="McInerney M.J."/>
        </authorList>
    </citation>
    <scope>NUCLEOTIDE SEQUENCE [LARGE SCALE GENOMIC DNA]</scope>
    <source>
        <strain evidence="13">DSM 2245B / Goettingen</strain>
    </source>
</reference>
<name>Q0AV31_SYNWW</name>
<keyword evidence="8" id="KW-0175">Coiled coil</keyword>
<dbReference type="SMART" id="SM00388">
    <property type="entry name" value="HisKA"/>
    <property type="match status" value="1"/>
</dbReference>
<dbReference type="InterPro" id="IPR013656">
    <property type="entry name" value="PAS_4"/>
</dbReference>
<dbReference type="eggNOG" id="COG4251">
    <property type="taxonomic scope" value="Bacteria"/>
</dbReference>
<dbReference type="InterPro" id="IPR036097">
    <property type="entry name" value="HisK_dim/P_sf"/>
</dbReference>
<dbReference type="PANTHER" id="PTHR43304">
    <property type="entry name" value="PHYTOCHROME-LIKE PROTEIN CPH1"/>
    <property type="match status" value="1"/>
</dbReference>
<dbReference type="HOGENOM" id="CLU_000445_114_71_9"/>
<feature type="domain" description="PAC" evidence="11">
    <location>
        <begin position="79"/>
        <end position="129"/>
    </location>
</feature>
<evidence type="ECO:0000259" key="9">
    <source>
        <dbReference type="PROSITE" id="PS50109"/>
    </source>
</evidence>
<dbReference type="InterPro" id="IPR013767">
    <property type="entry name" value="PAS_fold"/>
</dbReference>
<dbReference type="InterPro" id="IPR052162">
    <property type="entry name" value="Sensor_kinase/Photoreceptor"/>
</dbReference>
<dbReference type="NCBIfam" id="TIGR00229">
    <property type="entry name" value="sensory_box"/>
    <property type="match status" value="4"/>
</dbReference>
<dbReference type="InterPro" id="IPR013655">
    <property type="entry name" value="PAS_fold_3"/>
</dbReference>
<accession>Q0AV31</accession>
<dbReference type="InterPro" id="IPR003661">
    <property type="entry name" value="HisK_dim/P_dom"/>
</dbReference>
<dbReference type="EMBL" id="CP000448">
    <property type="protein sequence ID" value="ABI69423.1"/>
    <property type="molecule type" value="Genomic_DNA"/>
</dbReference>
<protein>
    <recommendedName>
        <fullName evidence="3">histidine kinase</fullName>
        <ecNumber evidence="3">2.7.13.3</ecNumber>
    </recommendedName>
</protein>
<dbReference type="InterPro" id="IPR000700">
    <property type="entry name" value="PAS-assoc_C"/>
</dbReference>
<proteinExistence type="predicted"/>
<feature type="domain" description="PAS" evidence="10">
    <location>
        <begin position="269"/>
        <end position="323"/>
    </location>
</feature>
<dbReference type="InterPro" id="IPR000014">
    <property type="entry name" value="PAS"/>
</dbReference>
<dbReference type="FunFam" id="3.30.565.10:FF:000006">
    <property type="entry name" value="Sensor histidine kinase WalK"/>
    <property type="match status" value="1"/>
</dbReference>
<keyword evidence="13" id="KW-1185">Reference proteome</keyword>
<dbReference type="SMART" id="SM00387">
    <property type="entry name" value="HATPase_c"/>
    <property type="match status" value="1"/>
</dbReference>
<evidence type="ECO:0000256" key="1">
    <source>
        <dbReference type="ARBA" id="ARBA00000085"/>
    </source>
</evidence>
<comment type="catalytic activity">
    <reaction evidence="1">
        <text>ATP + protein L-histidine = ADP + protein N-phospho-L-histidine.</text>
        <dbReference type="EC" id="2.7.13.3"/>
    </reaction>
</comment>
<dbReference type="InterPro" id="IPR003594">
    <property type="entry name" value="HATPase_dom"/>
</dbReference>
<dbReference type="GO" id="GO:0016020">
    <property type="term" value="C:membrane"/>
    <property type="evidence" value="ECO:0007669"/>
    <property type="project" value="UniProtKB-SubCell"/>
</dbReference>
<feature type="domain" description="PAS" evidence="10">
    <location>
        <begin position="130"/>
        <end position="172"/>
    </location>
</feature>
<keyword evidence="5 12" id="KW-0808">Transferase</keyword>
<evidence type="ECO:0000259" key="10">
    <source>
        <dbReference type="PROSITE" id="PS50112"/>
    </source>
</evidence>
<dbReference type="Pfam" id="PF02518">
    <property type="entry name" value="HATPase_c"/>
    <property type="match status" value="1"/>
</dbReference>
<organism evidence="12 13">
    <name type="scientific">Syntrophomonas wolfei subsp. wolfei (strain DSM 2245B / Goettingen)</name>
    <dbReference type="NCBI Taxonomy" id="335541"/>
    <lineage>
        <taxon>Bacteria</taxon>
        <taxon>Bacillati</taxon>
        <taxon>Bacillota</taxon>
        <taxon>Clostridia</taxon>
        <taxon>Eubacteriales</taxon>
        <taxon>Syntrophomonadaceae</taxon>
        <taxon>Syntrophomonas</taxon>
    </lineage>
</organism>
<dbReference type="Proteomes" id="UP000001968">
    <property type="component" value="Chromosome"/>
</dbReference>
<evidence type="ECO:0000256" key="4">
    <source>
        <dbReference type="ARBA" id="ARBA00022553"/>
    </source>
</evidence>
<sequence length="727" mass="83111">MIDNNLLPLIIELNENTDIMIAVIRGRKFSYANPKLQNDLGYSLEEFYSMDFWDIVHPDLREMTRQMGLARQRGEEVPDSYELRLLGKQGNCFWVHIKAKNTSVEGERTVIVSAFDISERKAIEADLLRQKESLLLLLENNPVATVLVDPEGKTLYVNPRFIEYTGYGLEEVSTSQVWEENVLAEMPNRREIMRSWYQNLKEIGYSKGKVVLRRRDGERRFFNIHSVALPDGHIVLAAWDINDQVEAQKILQESQDRFKALSEASFEGIIITENGICIEANQAAEELFGYSREELIGLDVMSFTAPEAREIVKSQMMSASQAPYEAIVLRQDGTRVPVEIQGRSFIYQGREVRAAAIRDLSERRRAEEEIYRQSTNLQALFYNTPDAVVLCDSLHRILDANPRFFEFFGYSIEECRGFILEEVLVPEEMREESAFMSRMVSDGQAISRESMRKKKNGELLPVLVTMIPIASSGYYVLYTDISERKEAEATIQQQIKELEAKNAEMERFTYTVSHDLRSPLITIKGFSGLLLQDLEKGKTARLQKDIQRIINASGKMEELLEDLLELSRIGRILNPYSNFPMNQLCFEVVELLSGPISQKKAEVVVAPYMPWVQGDRRRIAEVVQNLLENAIKFMGDNERPRIEIGYFPGEGECVFFIKDNGIGIEAKYREKVFGLFDKLDQSTEGTGIGLALVKRIIELHQGRIWVESAGAGQGSTFYFTLPDVPDR</sequence>
<evidence type="ECO:0000256" key="3">
    <source>
        <dbReference type="ARBA" id="ARBA00012438"/>
    </source>
</evidence>
<evidence type="ECO:0000259" key="11">
    <source>
        <dbReference type="PROSITE" id="PS50113"/>
    </source>
</evidence>
<dbReference type="Pfam" id="PF08447">
    <property type="entry name" value="PAS_3"/>
    <property type="match status" value="1"/>
</dbReference>
<feature type="domain" description="PAS" evidence="10">
    <location>
        <begin position="373"/>
        <end position="443"/>
    </location>
</feature>
<dbReference type="Pfam" id="PF00989">
    <property type="entry name" value="PAS"/>
    <property type="match status" value="1"/>
</dbReference>
<comment type="subcellular location">
    <subcellularLocation>
        <location evidence="2">Membrane</location>
    </subcellularLocation>
</comment>
<dbReference type="SMART" id="SM00091">
    <property type="entry name" value="PAS"/>
    <property type="match status" value="4"/>
</dbReference>
<dbReference type="SUPFAM" id="SSF47384">
    <property type="entry name" value="Homodimeric domain of signal transducing histidine kinase"/>
    <property type="match status" value="1"/>
</dbReference>
<dbReference type="SUPFAM" id="SSF55874">
    <property type="entry name" value="ATPase domain of HSP90 chaperone/DNA topoisomerase II/histidine kinase"/>
    <property type="match status" value="1"/>
</dbReference>
<dbReference type="STRING" id="335541.Swol_2132"/>
<dbReference type="InterPro" id="IPR035965">
    <property type="entry name" value="PAS-like_dom_sf"/>
</dbReference>
<dbReference type="InterPro" id="IPR036890">
    <property type="entry name" value="HATPase_C_sf"/>
</dbReference>
<dbReference type="InterPro" id="IPR001610">
    <property type="entry name" value="PAC"/>
</dbReference>
<keyword evidence="6 12" id="KW-0418">Kinase</keyword>
<evidence type="ECO:0000256" key="5">
    <source>
        <dbReference type="ARBA" id="ARBA00022679"/>
    </source>
</evidence>